<evidence type="ECO:0000256" key="2">
    <source>
        <dbReference type="ARBA" id="ARBA00023125"/>
    </source>
</evidence>
<proteinExistence type="predicted"/>
<dbReference type="Proteomes" id="UP001589647">
    <property type="component" value="Unassembled WGS sequence"/>
</dbReference>
<evidence type="ECO:0000256" key="1">
    <source>
        <dbReference type="ARBA" id="ARBA00023015"/>
    </source>
</evidence>
<dbReference type="InterPro" id="IPR049445">
    <property type="entry name" value="TetR_SbtR-like_C"/>
</dbReference>
<dbReference type="PRINTS" id="PR00455">
    <property type="entry name" value="HTHTETR"/>
</dbReference>
<dbReference type="PANTHER" id="PTHR30055">
    <property type="entry name" value="HTH-TYPE TRANSCRIPTIONAL REGULATOR RUTR"/>
    <property type="match status" value="1"/>
</dbReference>
<feature type="domain" description="HTH tetR-type" evidence="5">
    <location>
        <begin position="6"/>
        <end position="65"/>
    </location>
</feature>
<protein>
    <submittedName>
        <fullName evidence="6">TetR/AcrR family transcriptional regulator</fullName>
    </submittedName>
</protein>
<reference evidence="6 7" key="1">
    <citation type="submission" date="2024-09" db="EMBL/GenBank/DDBJ databases">
        <authorList>
            <person name="Sun Q."/>
            <person name="Mori K."/>
        </authorList>
    </citation>
    <scope>NUCLEOTIDE SEQUENCE [LARGE SCALE GENOMIC DNA]</scope>
    <source>
        <strain evidence="6 7">CCM 3426</strain>
    </source>
</reference>
<dbReference type="PANTHER" id="PTHR30055:SF234">
    <property type="entry name" value="HTH-TYPE TRANSCRIPTIONAL REGULATOR BETI"/>
    <property type="match status" value="1"/>
</dbReference>
<evidence type="ECO:0000259" key="5">
    <source>
        <dbReference type="PROSITE" id="PS50977"/>
    </source>
</evidence>
<keyword evidence="1" id="KW-0805">Transcription regulation</keyword>
<organism evidence="6 7">
    <name type="scientific">Nonomuraea spiralis</name>
    <dbReference type="NCBI Taxonomy" id="46182"/>
    <lineage>
        <taxon>Bacteria</taxon>
        <taxon>Bacillati</taxon>
        <taxon>Actinomycetota</taxon>
        <taxon>Actinomycetes</taxon>
        <taxon>Streptosporangiales</taxon>
        <taxon>Streptosporangiaceae</taxon>
        <taxon>Nonomuraea</taxon>
    </lineage>
</organism>
<sequence>MRADARRNLVKILDAAAQVMAERGVNAPMELMARRAGVGVGTLYRRFPDRDALISALGEHYVQSLADALEEATAGERDAWNALRGFVLWAAAPGRVALAAVLAHVPQEAVAGTAEFAESKERWLGLLDGLVRRAQAEGGMRTDVTREDVVSLLNVFTCHPSGLPDPVAARPEKYLHLMLDGMAAHAATPLPGDRL</sequence>
<gene>
    <name evidence="6" type="ORF">ACFFV7_32110</name>
</gene>
<dbReference type="Gene3D" id="1.10.357.10">
    <property type="entry name" value="Tetracycline Repressor, domain 2"/>
    <property type="match status" value="1"/>
</dbReference>
<evidence type="ECO:0000256" key="4">
    <source>
        <dbReference type="PROSITE-ProRule" id="PRU00335"/>
    </source>
</evidence>
<dbReference type="RefSeq" id="WP_189652379.1">
    <property type="nucleotide sequence ID" value="NZ_BMRC01000027.1"/>
</dbReference>
<dbReference type="EMBL" id="JBHMEI010000031">
    <property type="protein sequence ID" value="MFB9205877.1"/>
    <property type="molecule type" value="Genomic_DNA"/>
</dbReference>
<dbReference type="InterPro" id="IPR050109">
    <property type="entry name" value="HTH-type_TetR-like_transc_reg"/>
</dbReference>
<dbReference type="InterPro" id="IPR036271">
    <property type="entry name" value="Tet_transcr_reg_TetR-rel_C_sf"/>
</dbReference>
<dbReference type="SUPFAM" id="SSF46689">
    <property type="entry name" value="Homeodomain-like"/>
    <property type="match status" value="1"/>
</dbReference>
<comment type="caution">
    <text evidence="6">The sequence shown here is derived from an EMBL/GenBank/DDBJ whole genome shotgun (WGS) entry which is preliminary data.</text>
</comment>
<evidence type="ECO:0000313" key="7">
    <source>
        <dbReference type="Proteomes" id="UP001589647"/>
    </source>
</evidence>
<evidence type="ECO:0000313" key="6">
    <source>
        <dbReference type="EMBL" id="MFB9205877.1"/>
    </source>
</evidence>
<accession>A0ABV5IMV5</accession>
<name>A0ABV5IMV5_9ACTN</name>
<dbReference type="Pfam" id="PF00440">
    <property type="entry name" value="TetR_N"/>
    <property type="match status" value="1"/>
</dbReference>
<keyword evidence="7" id="KW-1185">Reference proteome</keyword>
<dbReference type="InterPro" id="IPR001647">
    <property type="entry name" value="HTH_TetR"/>
</dbReference>
<keyword evidence="2 4" id="KW-0238">DNA-binding</keyword>
<dbReference type="Pfam" id="PF21597">
    <property type="entry name" value="TetR_C_43"/>
    <property type="match status" value="1"/>
</dbReference>
<dbReference type="SUPFAM" id="SSF48498">
    <property type="entry name" value="Tetracyclin repressor-like, C-terminal domain"/>
    <property type="match status" value="1"/>
</dbReference>
<evidence type="ECO:0000256" key="3">
    <source>
        <dbReference type="ARBA" id="ARBA00023163"/>
    </source>
</evidence>
<dbReference type="PROSITE" id="PS50977">
    <property type="entry name" value="HTH_TETR_2"/>
    <property type="match status" value="1"/>
</dbReference>
<keyword evidence="3" id="KW-0804">Transcription</keyword>
<dbReference type="InterPro" id="IPR009057">
    <property type="entry name" value="Homeodomain-like_sf"/>
</dbReference>
<feature type="DNA-binding region" description="H-T-H motif" evidence="4">
    <location>
        <begin position="28"/>
        <end position="47"/>
    </location>
</feature>